<keyword evidence="5" id="KW-0067">ATP-binding</keyword>
<keyword evidence="5" id="KW-0378">Hydrolase</keyword>
<proteinExistence type="inferred from homology"/>
<organism evidence="5 6">
    <name type="scientific">Virgibacillus chiguensis</name>
    <dbReference type="NCBI Taxonomy" id="411959"/>
    <lineage>
        <taxon>Bacteria</taxon>
        <taxon>Bacillati</taxon>
        <taxon>Bacillota</taxon>
        <taxon>Bacilli</taxon>
        <taxon>Bacillales</taxon>
        <taxon>Bacillaceae</taxon>
        <taxon>Virgibacillus</taxon>
    </lineage>
</organism>
<evidence type="ECO:0000259" key="3">
    <source>
        <dbReference type="Pfam" id="PF07261"/>
    </source>
</evidence>
<sequence>MGMNRIGKILPIEGYWVEFQGNLPTDYAKSLTHLYQPLIGMAAIILYQTLLHERELQADKQIPQTHHTLMNYLNLPLDEIYVARRKLEGIGLLKTYELNSSDNRVFTYVLKPAFSPAQFLKDPMLSQLLYHHIGREKYAHLEQHYAVNKQPVDGNNITASFQDVFQTITPDSLPKEEQKQIQQGVNLDNVDFTSVEHSLKQRMIPTKKVLTAYNRKVITQMMLLYELETYEIEKAILWALTEENRLHINEFKAACFDLFQSKNQEKSVRLVEKATKEVHKEEEPVGSTKEEQLIYHLEHISPKQLLEDLSSGHHASEQDLRLIGDIMTSQGLPAPVMNVLIHYVLLQTNMKLSKNYLSKIASHWSRANLKTAKEAMAFAKKEVTNYKNSKKSTRKTQSKEVVPDWFKQQKKHQKQEVAATKENKVDEVQEQKEIEMLLKQYSSYNK</sequence>
<accession>A0A1M5V3A9</accession>
<gene>
    <name evidence="5" type="ORF">SAMN05421807_11187</name>
</gene>
<evidence type="ECO:0000256" key="1">
    <source>
        <dbReference type="ARBA" id="ARBA00093462"/>
    </source>
</evidence>
<dbReference type="InterPro" id="IPR058660">
    <property type="entry name" value="WHD_DnaB"/>
</dbReference>
<keyword evidence="5" id="KW-0347">Helicase</keyword>
<dbReference type="Pfam" id="PF25888">
    <property type="entry name" value="WHD_DnaB"/>
    <property type="match status" value="1"/>
</dbReference>
<dbReference type="GO" id="GO:0004386">
    <property type="term" value="F:helicase activity"/>
    <property type="evidence" value="ECO:0007669"/>
    <property type="project" value="UniProtKB-KW"/>
</dbReference>
<comment type="similarity">
    <text evidence="1">Belongs to the DnaB/DnaD family.</text>
</comment>
<dbReference type="Pfam" id="PF07261">
    <property type="entry name" value="DnaB_2"/>
    <property type="match status" value="1"/>
</dbReference>
<protein>
    <submittedName>
        <fullName evidence="5">Replicative DNA helicase loader DnaB</fullName>
    </submittedName>
</protein>
<dbReference type="Proteomes" id="UP000184079">
    <property type="component" value="Unassembled WGS sequence"/>
</dbReference>
<evidence type="ECO:0000313" key="6">
    <source>
        <dbReference type="Proteomes" id="UP000184079"/>
    </source>
</evidence>
<feature type="coiled-coil region" evidence="2">
    <location>
        <begin position="369"/>
        <end position="431"/>
    </location>
</feature>
<reference evidence="6" key="1">
    <citation type="submission" date="2016-11" db="EMBL/GenBank/DDBJ databases">
        <authorList>
            <person name="Varghese N."/>
            <person name="Submissions S."/>
        </authorList>
    </citation>
    <scope>NUCLEOTIDE SEQUENCE [LARGE SCALE GENOMIC DNA]</scope>
    <source>
        <strain evidence="6">CGMCC 1.6496</strain>
    </source>
</reference>
<keyword evidence="5" id="KW-0547">Nucleotide-binding</keyword>
<dbReference type="AlphaFoldDB" id="A0A1M5V3A9"/>
<feature type="domain" description="Replicative helicase loading/DNA remodeling protein DnaB N-terminal winged helix" evidence="4">
    <location>
        <begin position="28"/>
        <end position="208"/>
    </location>
</feature>
<dbReference type="EMBL" id="FQXD01000011">
    <property type="protein sequence ID" value="SHH69670.1"/>
    <property type="molecule type" value="Genomic_DNA"/>
</dbReference>
<keyword evidence="2" id="KW-0175">Coiled coil</keyword>
<name>A0A1M5V3A9_9BACI</name>
<keyword evidence="6" id="KW-1185">Reference proteome</keyword>
<feature type="domain" description="DnaB/C C-terminal" evidence="3">
    <location>
        <begin position="314"/>
        <end position="377"/>
    </location>
</feature>
<evidence type="ECO:0000259" key="4">
    <source>
        <dbReference type="Pfam" id="PF25888"/>
    </source>
</evidence>
<evidence type="ECO:0000313" key="5">
    <source>
        <dbReference type="EMBL" id="SHH69670.1"/>
    </source>
</evidence>
<evidence type="ECO:0000256" key="2">
    <source>
        <dbReference type="SAM" id="Coils"/>
    </source>
</evidence>
<dbReference type="InterPro" id="IPR006343">
    <property type="entry name" value="DnaB/C_C"/>
</dbReference>